<dbReference type="InterPro" id="IPR047677">
    <property type="entry name" value="GDCCVxC"/>
</dbReference>
<keyword evidence="2" id="KW-1185">Reference proteome</keyword>
<comment type="caution">
    <text evidence="1">The sequence shown here is derived from an EMBL/GenBank/DDBJ whole genome shotgun (WGS) entry which is preliminary data.</text>
</comment>
<dbReference type="EMBL" id="JAPJDA010000014">
    <property type="protein sequence ID" value="MCX2838450.1"/>
    <property type="molecule type" value="Genomic_DNA"/>
</dbReference>
<evidence type="ECO:0000313" key="1">
    <source>
        <dbReference type="EMBL" id="MCX2838450.1"/>
    </source>
</evidence>
<sequence length="74" mass="8301">MNSFITESTITCPNCGHFKQEEMPTDACQFFYECEQCKEVLKPKEGDCCVYCSYGSVPCPSIQQNNTCGSSNYC</sequence>
<evidence type="ECO:0000313" key="2">
    <source>
        <dbReference type="Proteomes" id="UP001148482"/>
    </source>
</evidence>
<accession>A0A9X3CXA3</accession>
<organism evidence="1 2">
    <name type="scientific">Salinimicrobium profundisediminis</name>
    <dbReference type="NCBI Taxonomy" id="2994553"/>
    <lineage>
        <taxon>Bacteria</taxon>
        <taxon>Pseudomonadati</taxon>
        <taxon>Bacteroidota</taxon>
        <taxon>Flavobacteriia</taxon>
        <taxon>Flavobacteriales</taxon>
        <taxon>Flavobacteriaceae</taxon>
        <taxon>Salinimicrobium</taxon>
    </lineage>
</organism>
<reference evidence="1" key="1">
    <citation type="submission" date="2022-11" db="EMBL/GenBank/DDBJ databases">
        <title>Salinimicrobium profundisediminis sp. nov., isolated from deep-sea sediment of the Mariana Trench.</title>
        <authorList>
            <person name="Fu H."/>
        </authorList>
    </citation>
    <scope>NUCLEOTIDE SEQUENCE</scope>
    <source>
        <strain evidence="1">MT39</strain>
    </source>
</reference>
<gene>
    <name evidence="1" type="ORF">OQ279_09820</name>
</gene>
<dbReference type="RefSeq" id="WP_266069686.1">
    <property type="nucleotide sequence ID" value="NZ_JAPJDA010000014.1"/>
</dbReference>
<dbReference type="NCBIfam" id="NF041374">
    <property type="entry name" value="GDCCVxC"/>
    <property type="match status" value="1"/>
</dbReference>
<name>A0A9X3CXA3_9FLAO</name>
<dbReference type="Proteomes" id="UP001148482">
    <property type="component" value="Unassembled WGS sequence"/>
</dbReference>
<dbReference type="AlphaFoldDB" id="A0A9X3CXA3"/>
<protein>
    <submittedName>
        <fullName evidence="1">Uncharacterized protein</fullName>
    </submittedName>
</protein>
<proteinExistence type="predicted"/>